<dbReference type="EMBL" id="JBHXOF010000012">
    <property type="protein sequence ID" value="MFD4215240.1"/>
    <property type="molecule type" value="Genomic_DNA"/>
</dbReference>
<evidence type="ECO:0008006" key="4">
    <source>
        <dbReference type="Google" id="ProtNLM"/>
    </source>
</evidence>
<keyword evidence="1" id="KW-0560">Oxidoreductase</keyword>
<comment type="caution">
    <text evidence="2">The sequence shown here is derived from an EMBL/GenBank/DDBJ whole genome shotgun (WGS) entry which is preliminary data.</text>
</comment>
<accession>A0ABW6EMG6</accession>
<evidence type="ECO:0000313" key="2">
    <source>
        <dbReference type="EMBL" id="MFD4215240.1"/>
    </source>
</evidence>
<dbReference type="RefSeq" id="WP_382828282.1">
    <property type="nucleotide sequence ID" value="NZ_JBHXLY010000022.1"/>
</dbReference>
<sequence length="42" mass="4468">MAKRHVYAVADPATGKLIQEYPTATDEVVDTALDAAACAYAR</sequence>
<keyword evidence="3" id="KW-1185">Reference proteome</keyword>
<dbReference type="InterPro" id="IPR016162">
    <property type="entry name" value="Ald_DH_N"/>
</dbReference>
<evidence type="ECO:0000313" key="3">
    <source>
        <dbReference type="Proteomes" id="UP001598251"/>
    </source>
</evidence>
<protein>
    <recommendedName>
        <fullName evidence="4">Aldehyde dehydrogenase</fullName>
    </recommendedName>
</protein>
<gene>
    <name evidence="2" type="ORF">ACFWSS_20395</name>
</gene>
<evidence type="ECO:0000256" key="1">
    <source>
        <dbReference type="ARBA" id="ARBA00023002"/>
    </source>
</evidence>
<dbReference type="Proteomes" id="UP001598251">
    <property type="component" value="Unassembled WGS sequence"/>
</dbReference>
<proteinExistence type="predicted"/>
<organism evidence="2 3">
    <name type="scientific">Streptomyces sindenensis</name>
    <dbReference type="NCBI Taxonomy" id="67363"/>
    <lineage>
        <taxon>Bacteria</taxon>
        <taxon>Bacillati</taxon>
        <taxon>Actinomycetota</taxon>
        <taxon>Actinomycetes</taxon>
        <taxon>Kitasatosporales</taxon>
        <taxon>Streptomycetaceae</taxon>
        <taxon>Streptomyces</taxon>
    </lineage>
</organism>
<reference evidence="2 3" key="1">
    <citation type="submission" date="2024-09" db="EMBL/GenBank/DDBJ databases">
        <title>The Natural Products Discovery Center: Release of the First 8490 Sequenced Strains for Exploring Actinobacteria Biosynthetic Diversity.</title>
        <authorList>
            <person name="Kalkreuter E."/>
            <person name="Kautsar S.A."/>
            <person name="Yang D."/>
            <person name="Bader C.D."/>
            <person name="Teijaro C.N."/>
            <person name="Fluegel L."/>
            <person name="Davis C.M."/>
            <person name="Simpson J.R."/>
            <person name="Lauterbach L."/>
            <person name="Steele A.D."/>
            <person name="Gui C."/>
            <person name="Meng S."/>
            <person name="Li G."/>
            <person name="Viehrig K."/>
            <person name="Ye F."/>
            <person name="Su P."/>
            <person name="Kiefer A.F."/>
            <person name="Nichols A."/>
            <person name="Cepeda A.J."/>
            <person name="Yan W."/>
            <person name="Fan B."/>
            <person name="Jiang Y."/>
            <person name="Adhikari A."/>
            <person name="Zheng C.-J."/>
            <person name="Schuster L."/>
            <person name="Cowan T.M."/>
            <person name="Smanski M.J."/>
            <person name="Chevrette M.G."/>
            <person name="De Carvalho L.P.S."/>
            <person name="Shen B."/>
        </authorList>
    </citation>
    <scope>NUCLEOTIDE SEQUENCE [LARGE SCALE GENOMIC DNA]</scope>
    <source>
        <strain evidence="2 3">NPDC058546</strain>
    </source>
</reference>
<dbReference type="SUPFAM" id="SSF53720">
    <property type="entry name" value="ALDH-like"/>
    <property type="match status" value="1"/>
</dbReference>
<name>A0ABW6EMG6_9ACTN</name>
<dbReference type="InterPro" id="IPR016161">
    <property type="entry name" value="Ald_DH/histidinol_DH"/>
</dbReference>
<dbReference type="Gene3D" id="3.40.605.10">
    <property type="entry name" value="Aldehyde Dehydrogenase, Chain A, domain 1"/>
    <property type="match status" value="1"/>
</dbReference>